<organism evidence="6 7">
    <name type="scientific">avian paramyxovirus 12</name>
    <dbReference type="NCBI Taxonomy" id="2560320"/>
    <lineage>
        <taxon>Viruses</taxon>
        <taxon>Riboviria</taxon>
        <taxon>Orthornavirae</taxon>
        <taxon>Negarnaviricota</taxon>
        <taxon>Haploviricotina</taxon>
        <taxon>Monjiviricetes</taxon>
        <taxon>Mononegavirales</taxon>
        <taxon>Paramyxoviridae</taxon>
        <taxon>Avulavirinae</taxon>
        <taxon>Orthoavulavirus</taxon>
        <taxon>Orthoavulavirus taiwanense</taxon>
    </lineage>
</organism>
<name>M4QV80_9MONO</name>
<feature type="domain" description="Phosphoprotein P soyouz module" evidence="5">
    <location>
        <begin position="1"/>
        <end position="56"/>
    </location>
</feature>
<feature type="compositionally biased region" description="Basic and acidic residues" evidence="4">
    <location>
        <begin position="43"/>
        <end position="61"/>
    </location>
</feature>
<protein>
    <recommendedName>
        <fullName evidence="1">Phosphoprotein</fullName>
    </recommendedName>
</protein>
<dbReference type="OrthoDB" id="13129at10239"/>
<dbReference type="Pfam" id="PF14313">
    <property type="entry name" value="Soyouz_module"/>
    <property type="match status" value="1"/>
</dbReference>
<evidence type="ECO:0000256" key="1">
    <source>
        <dbReference type="ARBA" id="ARBA00020572"/>
    </source>
</evidence>
<dbReference type="Gene3D" id="1.20.5.300">
    <property type="match status" value="1"/>
</dbReference>
<reference evidence="6 7" key="1">
    <citation type="submission" date="2012-12" db="EMBL/GenBank/DDBJ databases">
        <title>Antigenic and genetic analyses of isolate APMV/wigeon/Italy/3920-1/2005 indicate that it represents a new Avian paramyxovirus (APMV-12).</title>
        <authorList>
            <person name="Terregino C."/>
            <person name="Aldous E."/>
            <person name="Heidari A."/>
            <person name="Fuller C.M."/>
            <person name="De Nardi R."/>
            <person name="Manvell R.J."/>
            <person name="Beato M.S."/>
            <person name="Shell W.M."/>
            <person name="Monne I."/>
            <person name="brown I.H."/>
            <person name="Alexander D.J."/>
            <person name="Capua I."/>
        </authorList>
    </citation>
    <scope>NUCLEOTIDE SEQUENCE [LARGE SCALE GENOMIC DNA]</scope>
    <source>
        <strain evidence="6">Wigeon/Italy/3920_1/2005</strain>
    </source>
</reference>
<dbReference type="InterPro" id="IPR025909">
    <property type="entry name" value="Soyouz_module"/>
</dbReference>
<keyword evidence="2" id="KW-0597">Phosphoprotein</keyword>
<feature type="compositionally biased region" description="Basic and acidic residues" evidence="4">
    <location>
        <begin position="71"/>
        <end position="94"/>
    </location>
</feature>
<evidence type="ECO:0000256" key="3">
    <source>
        <dbReference type="ARBA" id="ARBA00022953"/>
    </source>
</evidence>
<feature type="region of interest" description="Disordered" evidence="4">
    <location>
        <begin position="176"/>
        <end position="198"/>
    </location>
</feature>
<evidence type="ECO:0000256" key="4">
    <source>
        <dbReference type="SAM" id="MobiDB-lite"/>
    </source>
</evidence>
<keyword evidence="7" id="KW-1185">Reference proteome</keyword>
<dbReference type="GeneID" id="20964447"/>
<feature type="region of interest" description="Disordered" evidence="4">
    <location>
        <begin position="27"/>
        <end position="118"/>
    </location>
</feature>
<accession>M4QV80</accession>
<dbReference type="Proteomes" id="UP000116619">
    <property type="component" value="Segment"/>
</dbReference>
<dbReference type="Pfam" id="PF03210">
    <property type="entry name" value="Paramyx_P_V_C"/>
    <property type="match status" value="1"/>
</dbReference>
<evidence type="ECO:0000313" key="7">
    <source>
        <dbReference type="Proteomes" id="UP000116619"/>
    </source>
</evidence>
<dbReference type="InterPro" id="IPR004897">
    <property type="entry name" value="P/V_Pprotein_paramyxoviral"/>
</dbReference>
<sequence length="405" mass="43504">MATFTDQEIDEILSSSGAVIEEIITAEGKPKETVGRGSIPQDAAKKKIKAWEIHNTKDQKPDSTTAASTGKDARNEQDGKAKQKNTEKSEDSSQDKTPSTDPGDNIQEPDRNTDQISTPSASLLTMLDKIANRAAIKGLQHPEQPNQINVTPTKKGIMAGNSAAKKETVDQALHQGLSSGTGSGLVIGENTPSHGRKRASYLSDGAIRSVPRSLQNPENSSVDAESAPQLADFVHATLGMMEMITQRMAKIEYSLDLVLKHASAVPIIKNDLQQIKTTLAVLEGNIGMMKIMDPGNATISSLNDLRATTQLRPVLVAGPGDPAPYIQNDGSLAMNQLAQPVRDRVNLVKSLTPPGPDLATEKETVRALINSRPMHPNSAKRLIEKLETASNIDDIKKVKRLALNG</sequence>
<dbReference type="RefSeq" id="YP_009094169.1">
    <property type="nucleotide sequence ID" value="NC_025363.1"/>
</dbReference>
<evidence type="ECO:0000313" key="6">
    <source>
        <dbReference type="EMBL" id="AGH32599.1"/>
    </source>
</evidence>
<evidence type="ECO:0000259" key="5">
    <source>
        <dbReference type="Pfam" id="PF14313"/>
    </source>
</evidence>
<evidence type="ECO:0000256" key="2">
    <source>
        <dbReference type="ARBA" id="ARBA00022553"/>
    </source>
</evidence>
<keyword evidence="3" id="KW-0693">Viral RNA replication</keyword>
<dbReference type="KEGG" id="vg:20964447"/>
<gene>
    <name evidence="6" type="primary">P</name>
</gene>
<dbReference type="EMBL" id="KC333050">
    <property type="protein sequence ID" value="AGH32599.1"/>
    <property type="molecule type" value="Viral_cRNA"/>
</dbReference>
<proteinExistence type="predicted"/>